<accession>A0A1H2L8M3</accession>
<dbReference type="EMBL" id="LT629791">
    <property type="protein sequence ID" value="SDU77055.1"/>
    <property type="molecule type" value="Genomic_DNA"/>
</dbReference>
<dbReference type="STRING" id="419479.SAMN04488563_5405"/>
<keyword evidence="1" id="KW-0436">Ligase</keyword>
<dbReference type="AlphaFoldDB" id="A0A1H2L8M3"/>
<dbReference type="Proteomes" id="UP000182977">
    <property type="component" value="Chromosome I"/>
</dbReference>
<name>A0A1H2L8M3_9ACTN</name>
<reference evidence="2" key="1">
    <citation type="submission" date="2016-10" db="EMBL/GenBank/DDBJ databases">
        <authorList>
            <person name="Varghese N."/>
            <person name="Submissions S."/>
        </authorList>
    </citation>
    <scope>NUCLEOTIDE SEQUENCE [LARGE SCALE GENOMIC DNA]</scope>
    <source>
        <strain evidence="2">DSM 45079</strain>
    </source>
</reference>
<gene>
    <name evidence="1" type="ORF">SAMN04488563_5405</name>
</gene>
<protein>
    <submittedName>
        <fullName evidence="1">F420-0:Gamma-glutamyl ligase (F420 biosynthesis)</fullName>
    </submittedName>
</protein>
<keyword evidence="2" id="KW-1185">Reference proteome</keyword>
<dbReference type="Gene3D" id="3.30.1330.100">
    <property type="entry name" value="CofE-like"/>
    <property type="match status" value="1"/>
</dbReference>
<sequence length="225" mass="23866">MLTTWTSIVVDGVPYVRTAVPTRWFTAADDLHATLLESLPLLERGDTVVVSEKVAVFLTGRAVPIDAVQPGRLAHLLARAVRPRPGSRGLSVPEKMQFVVAEIGRPRVIVAALLSALTRPFGFAGVFYRVAGPVARDVDGGRPPYEHLVFPPLTAGESTELCADLEAWLGVGVAIVDLNDYGGTVRGVSPQAAAPGVLLAVLAGNLLGQRSTSTPFGIVRRLSDR</sequence>
<dbReference type="GO" id="GO:0016874">
    <property type="term" value="F:ligase activity"/>
    <property type="evidence" value="ECO:0007669"/>
    <property type="project" value="UniProtKB-KW"/>
</dbReference>
<dbReference type="SUPFAM" id="SSF144010">
    <property type="entry name" value="CofE-like"/>
    <property type="match status" value="1"/>
</dbReference>
<proteinExistence type="predicted"/>
<evidence type="ECO:0000313" key="1">
    <source>
        <dbReference type="EMBL" id="SDU77055.1"/>
    </source>
</evidence>
<evidence type="ECO:0000313" key="2">
    <source>
        <dbReference type="Proteomes" id="UP000182977"/>
    </source>
</evidence>
<organism evidence="1 2">
    <name type="scientific">Jiangella alkaliphila</name>
    <dbReference type="NCBI Taxonomy" id="419479"/>
    <lineage>
        <taxon>Bacteria</taxon>
        <taxon>Bacillati</taxon>
        <taxon>Actinomycetota</taxon>
        <taxon>Actinomycetes</taxon>
        <taxon>Jiangellales</taxon>
        <taxon>Jiangellaceae</taxon>
        <taxon>Jiangella</taxon>
    </lineage>
</organism>